<protein>
    <recommendedName>
        <fullName evidence="2 8">Shikimate dehydrogenase (NADP(+))</fullName>
        <shortName evidence="8">SDH</shortName>
        <ecNumber evidence="2 8">1.1.1.25</ecNumber>
    </recommendedName>
</protein>
<evidence type="ECO:0000256" key="3">
    <source>
        <dbReference type="ARBA" id="ARBA00022605"/>
    </source>
</evidence>
<feature type="binding site" evidence="8">
    <location>
        <position position="246"/>
    </location>
    <ligand>
        <name>NADP(+)</name>
        <dbReference type="ChEBI" id="CHEBI:58349"/>
    </ligand>
</feature>
<evidence type="ECO:0000313" key="13">
    <source>
        <dbReference type="Proteomes" id="UP000274350"/>
    </source>
</evidence>
<comment type="function">
    <text evidence="8">Involved in the biosynthesis of the chorismate, which leads to the biosynthesis of aromatic amino acids. Catalyzes the reversible NADPH linked reduction of 3-dehydroshikimate (DHSA) to yield shikimate (SA).</text>
</comment>
<comment type="catalytic activity">
    <reaction evidence="7 8">
        <text>shikimate + NADP(+) = 3-dehydroshikimate + NADPH + H(+)</text>
        <dbReference type="Rhea" id="RHEA:17737"/>
        <dbReference type="ChEBI" id="CHEBI:15378"/>
        <dbReference type="ChEBI" id="CHEBI:16630"/>
        <dbReference type="ChEBI" id="CHEBI:36208"/>
        <dbReference type="ChEBI" id="CHEBI:57783"/>
        <dbReference type="ChEBI" id="CHEBI:58349"/>
        <dbReference type="EC" id="1.1.1.25"/>
    </reaction>
</comment>
<dbReference type="GO" id="GO:0005829">
    <property type="term" value="C:cytosol"/>
    <property type="evidence" value="ECO:0007669"/>
    <property type="project" value="TreeGrafter"/>
</dbReference>
<dbReference type="InterPro" id="IPR011342">
    <property type="entry name" value="Shikimate_DH"/>
</dbReference>
<dbReference type="InterPro" id="IPR036291">
    <property type="entry name" value="NAD(P)-bd_dom_sf"/>
</dbReference>
<feature type="domain" description="Shikimate dehydrogenase substrate binding N-terminal" evidence="10">
    <location>
        <begin position="12"/>
        <end position="94"/>
    </location>
</feature>
<evidence type="ECO:0000259" key="11">
    <source>
        <dbReference type="Pfam" id="PF18317"/>
    </source>
</evidence>
<dbReference type="InterPro" id="IPR006151">
    <property type="entry name" value="Shikm_DH/Glu-tRNA_Rdtase"/>
</dbReference>
<feature type="binding site" evidence="8">
    <location>
        <position position="253"/>
    </location>
    <ligand>
        <name>shikimate</name>
        <dbReference type="ChEBI" id="CHEBI:36208"/>
    </ligand>
</feature>
<dbReference type="KEGG" id="upi:EJG51_016965"/>
<feature type="binding site" evidence="8">
    <location>
        <position position="223"/>
    </location>
    <ligand>
        <name>NADP(+)</name>
        <dbReference type="ChEBI" id="CHEBI:58349"/>
    </ligand>
</feature>
<dbReference type="AlphaFoldDB" id="A0A6M4A8Y3"/>
<dbReference type="Pfam" id="PF18317">
    <property type="entry name" value="SDH_C"/>
    <property type="match status" value="1"/>
</dbReference>
<keyword evidence="13" id="KW-1185">Reference proteome</keyword>
<comment type="similarity">
    <text evidence="8">Belongs to the shikimate dehydrogenase family.</text>
</comment>
<dbReference type="Proteomes" id="UP000274350">
    <property type="component" value="Chromosome"/>
</dbReference>
<comment type="caution">
    <text evidence="8">Lacks conserved residue(s) required for the propagation of feature annotation.</text>
</comment>
<evidence type="ECO:0000256" key="4">
    <source>
        <dbReference type="ARBA" id="ARBA00022857"/>
    </source>
</evidence>
<dbReference type="GO" id="GO:0008652">
    <property type="term" value="P:amino acid biosynthetic process"/>
    <property type="evidence" value="ECO:0007669"/>
    <property type="project" value="UniProtKB-KW"/>
</dbReference>
<gene>
    <name evidence="8 12" type="primary">aroE</name>
    <name evidence="12" type="ORF">EJG51_016965</name>
</gene>
<dbReference type="NCBIfam" id="NF001310">
    <property type="entry name" value="PRK00258.1-2"/>
    <property type="match status" value="1"/>
</dbReference>
<dbReference type="Gene3D" id="3.40.50.10860">
    <property type="entry name" value="Leucine Dehydrogenase, chain A, domain 1"/>
    <property type="match status" value="1"/>
</dbReference>
<feature type="binding site" evidence="8">
    <location>
        <position position="92"/>
    </location>
    <ligand>
        <name>shikimate</name>
        <dbReference type="ChEBI" id="CHEBI:36208"/>
    </ligand>
</feature>
<dbReference type="InterPro" id="IPR041121">
    <property type="entry name" value="SDH_C"/>
</dbReference>
<comment type="pathway">
    <text evidence="1 8">Metabolic intermediate biosynthesis; chorismate biosynthesis; chorismate from D-erythrose 4-phosphate and phosphoenolpyruvate: step 4/7.</text>
</comment>
<dbReference type="SUPFAM" id="SSF53223">
    <property type="entry name" value="Aminoacid dehydrogenase-like, N-terminal domain"/>
    <property type="match status" value="1"/>
</dbReference>
<dbReference type="GO" id="GO:0019632">
    <property type="term" value="P:shikimate metabolic process"/>
    <property type="evidence" value="ECO:0007669"/>
    <property type="project" value="InterPro"/>
</dbReference>
<organism evidence="12 13">
    <name type="scientific">Undibacterium piscinae</name>
    <dbReference type="NCBI Taxonomy" id="2495591"/>
    <lineage>
        <taxon>Bacteria</taxon>
        <taxon>Pseudomonadati</taxon>
        <taxon>Pseudomonadota</taxon>
        <taxon>Betaproteobacteria</taxon>
        <taxon>Burkholderiales</taxon>
        <taxon>Oxalobacteraceae</taxon>
        <taxon>Undibacterium</taxon>
    </lineage>
</organism>
<evidence type="ECO:0000256" key="7">
    <source>
        <dbReference type="ARBA" id="ARBA00049442"/>
    </source>
</evidence>
<evidence type="ECO:0000256" key="1">
    <source>
        <dbReference type="ARBA" id="ARBA00004871"/>
    </source>
</evidence>
<dbReference type="GO" id="GO:0050661">
    <property type="term" value="F:NADP binding"/>
    <property type="evidence" value="ECO:0007669"/>
    <property type="project" value="InterPro"/>
</dbReference>
<feature type="domain" description="SDH C-terminal" evidence="11">
    <location>
        <begin position="246"/>
        <end position="272"/>
    </location>
</feature>
<dbReference type="CDD" id="cd01065">
    <property type="entry name" value="NAD_bind_Shikimate_DH"/>
    <property type="match status" value="1"/>
</dbReference>
<keyword evidence="4 8" id="KW-0521">NADP</keyword>
<evidence type="ECO:0000256" key="2">
    <source>
        <dbReference type="ARBA" id="ARBA00012962"/>
    </source>
</evidence>
<dbReference type="PANTHER" id="PTHR21089">
    <property type="entry name" value="SHIKIMATE DEHYDROGENASE"/>
    <property type="match status" value="1"/>
</dbReference>
<reference evidence="12 13" key="1">
    <citation type="journal article" date="2019" name="Int. J. Syst. Evol. Microbiol.">
        <title>Undibacterium piscinae sp. nov., isolated from Korean shiner intestine.</title>
        <authorList>
            <person name="Lee S.Y."/>
            <person name="Kang W."/>
            <person name="Kim P.S."/>
            <person name="Kim H.S."/>
            <person name="Sung H."/>
            <person name="Shin N.R."/>
            <person name="Whon T.W."/>
            <person name="Yun J.H."/>
            <person name="Lee J.Y."/>
            <person name="Lee J.Y."/>
            <person name="Jung M.J."/>
            <person name="Jeong Y.S."/>
            <person name="Tak E.J."/>
            <person name="Han J.E."/>
            <person name="Hyun D.W."/>
            <person name="Kang M.S."/>
            <person name="Lee K.E."/>
            <person name="Lee B.H."/>
            <person name="Bae J.W."/>
        </authorList>
    </citation>
    <scope>NUCLEOTIDE SEQUENCE [LARGE SCALE GENOMIC DNA]</scope>
    <source>
        <strain evidence="12 13">S11R28</strain>
    </source>
</reference>
<comment type="subunit">
    <text evidence="8">Homodimer.</text>
</comment>
<keyword evidence="5 8" id="KW-0560">Oxidoreductase</keyword>
<proteinExistence type="inferred from homology"/>
<feature type="binding site" evidence="8">
    <location>
        <position position="225"/>
    </location>
    <ligand>
        <name>shikimate</name>
        <dbReference type="ChEBI" id="CHEBI:36208"/>
    </ligand>
</feature>
<keyword evidence="6 8" id="KW-0057">Aromatic amino acid biosynthesis</keyword>
<feature type="domain" description="Quinate/shikimate 5-dehydrogenase/glutamyl-tRNA reductase" evidence="9">
    <location>
        <begin position="122"/>
        <end position="201"/>
    </location>
</feature>
<dbReference type="PANTHER" id="PTHR21089:SF1">
    <property type="entry name" value="BIFUNCTIONAL 3-DEHYDROQUINATE DEHYDRATASE_SHIKIMATE DEHYDROGENASE, CHLOROPLASTIC"/>
    <property type="match status" value="1"/>
</dbReference>
<feature type="binding site" evidence="8">
    <location>
        <begin position="132"/>
        <end position="136"/>
    </location>
    <ligand>
        <name>NADP(+)</name>
        <dbReference type="ChEBI" id="CHEBI:58349"/>
    </ligand>
</feature>
<dbReference type="EMBL" id="CP051152">
    <property type="protein sequence ID" value="QJQ07230.1"/>
    <property type="molecule type" value="Genomic_DNA"/>
</dbReference>
<feature type="binding site" evidence="8">
    <location>
        <begin position="156"/>
        <end position="161"/>
    </location>
    <ligand>
        <name>NADP(+)</name>
        <dbReference type="ChEBI" id="CHEBI:58349"/>
    </ligand>
</feature>
<dbReference type="Gene3D" id="3.40.50.720">
    <property type="entry name" value="NAD(P)-binding Rossmann-like Domain"/>
    <property type="match status" value="1"/>
</dbReference>
<dbReference type="InterPro" id="IPR046346">
    <property type="entry name" value="Aminoacid_DH-like_N_sf"/>
</dbReference>
<dbReference type="EC" id="1.1.1.25" evidence="2 8"/>
<dbReference type="FunFam" id="3.40.50.10860:FF:000006">
    <property type="entry name" value="Shikimate dehydrogenase (NADP(+))"/>
    <property type="match status" value="1"/>
</dbReference>
<dbReference type="Pfam" id="PF01488">
    <property type="entry name" value="Shikimate_DH"/>
    <property type="match status" value="1"/>
</dbReference>
<dbReference type="HAMAP" id="MF_00222">
    <property type="entry name" value="Shikimate_DH_AroE"/>
    <property type="match status" value="1"/>
</dbReference>
<dbReference type="GO" id="GO:0009073">
    <property type="term" value="P:aromatic amino acid family biosynthetic process"/>
    <property type="evidence" value="ECO:0007669"/>
    <property type="project" value="UniProtKB-KW"/>
</dbReference>
<evidence type="ECO:0000259" key="10">
    <source>
        <dbReference type="Pfam" id="PF08501"/>
    </source>
</evidence>
<keyword evidence="3 8" id="KW-0028">Amino-acid biosynthesis</keyword>
<dbReference type="NCBIfam" id="TIGR00507">
    <property type="entry name" value="aroE"/>
    <property type="match status" value="1"/>
</dbReference>
<dbReference type="SUPFAM" id="SSF51735">
    <property type="entry name" value="NAD(P)-binding Rossmann-fold domains"/>
    <property type="match status" value="1"/>
</dbReference>
<dbReference type="UniPathway" id="UPA00053">
    <property type="reaction ID" value="UER00087"/>
</dbReference>
<feature type="binding site" evidence="8">
    <location>
        <position position="67"/>
    </location>
    <ligand>
        <name>shikimate</name>
        <dbReference type="ChEBI" id="CHEBI:36208"/>
    </ligand>
</feature>
<evidence type="ECO:0000313" key="12">
    <source>
        <dbReference type="EMBL" id="QJQ07230.1"/>
    </source>
</evidence>
<evidence type="ECO:0000259" key="9">
    <source>
        <dbReference type="Pfam" id="PF01488"/>
    </source>
</evidence>
<evidence type="ECO:0000256" key="5">
    <source>
        <dbReference type="ARBA" id="ARBA00023002"/>
    </source>
</evidence>
<evidence type="ECO:0000256" key="6">
    <source>
        <dbReference type="ARBA" id="ARBA00023141"/>
    </source>
</evidence>
<feature type="active site" description="Proton acceptor" evidence="8">
    <location>
        <position position="71"/>
    </location>
</feature>
<sequence>MSNPVENDQYAVIGNPIAHSKSPAIHGRFAAQSGQRMEYQRLLAPLDGFALCVSAFRAGGGKGVNVTVPFKLEAFALATRLTPRAQVAGAVNTLKFDDENILGDNTDGIGLVSDIVRNAGVSLENKRILLLGAGGAARGVLLPVLSERPSELVIANRTVSKAQQLVELATAHKQGEVLISACEWSQLSGKFDVIINATSASLSDEVPPISGDLFAAHTLAYDMMYGAQMTSFLRFAQSQGAVLRDGLGMLVEQAAEAFYLWRGVRPETAAVLADMRHALES</sequence>
<dbReference type="GO" id="GO:0009423">
    <property type="term" value="P:chorismate biosynthetic process"/>
    <property type="evidence" value="ECO:0007669"/>
    <property type="project" value="UniProtKB-UniRule"/>
</dbReference>
<feature type="binding site" evidence="8">
    <location>
        <begin position="20"/>
        <end position="22"/>
    </location>
    <ligand>
        <name>shikimate</name>
        <dbReference type="ChEBI" id="CHEBI:36208"/>
    </ligand>
</feature>
<accession>A0A6M4A8Y3</accession>
<dbReference type="Pfam" id="PF08501">
    <property type="entry name" value="Shikimate_dh_N"/>
    <property type="match status" value="1"/>
</dbReference>
<evidence type="ECO:0000256" key="8">
    <source>
        <dbReference type="HAMAP-Rule" id="MF_00222"/>
    </source>
</evidence>
<dbReference type="InterPro" id="IPR022893">
    <property type="entry name" value="Shikimate_DH_fam"/>
</dbReference>
<feature type="binding site" evidence="8">
    <location>
        <position position="107"/>
    </location>
    <ligand>
        <name>shikimate</name>
        <dbReference type="ChEBI" id="CHEBI:36208"/>
    </ligand>
</feature>
<dbReference type="InterPro" id="IPR013708">
    <property type="entry name" value="Shikimate_DH-bd_N"/>
</dbReference>
<name>A0A6M4A8Y3_9BURK</name>
<dbReference type="GO" id="GO:0004764">
    <property type="term" value="F:shikimate 3-dehydrogenase (NADP+) activity"/>
    <property type="evidence" value="ECO:0007669"/>
    <property type="project" value="UniProtKB-UniRule"/>
</dbReference>